<accession>A0ABS4T6I6</accession>
<keyword evidence="2" id="KW-1133">Transmembrane helix</keyword>
<evidence type="ECO:0000256" key="1">
    <source>
        <dbReference type="SAM" id="MobiDB-lite"/>
    </source>
</evidence>
<feature type="region of interest" description="Disordered" evidence="1">
    <location>
        <begin position="78"/>
        <end position="101"/>
    </location>
</feature>
<evidence type="ECO:0000313" key="3">
    <source>
        <dbReference type="EMBL" id="MBP2319466.1"/>
    </source>
</evidence>
<evidence type="ECO:0008006" key="5">
    <source>
        <dbReference type="Google" id="ProtNLM"/>
    </source>
</evidence>
<keyword evidence="2" id="KW-0812">Transmembrane</keyword>
<reference evidence="3 4" key="1">
    <citation type="submission" date="2021-03" db="EMBL/GenBank/DDBJ databases">
        <title>Sequencing the genomes of 1000 actinobacteria strains.</title>
        <authorList>
            <person name="Klenk H.-P."/>
        </authorList>
    </citation>
    <scope>NUCLEOTIDE SEQUENCE [LARGE SCALE GENOMIC DNA]</scope>
    <source>
        <strain evidence="3 4">DSM 12544</strain>
    </source>
</reference>
<evidence type="ECO:0000313" key="4">
    <source>
        <dbReference type="Proteomes" id="UP001519331"/>
    </source>
</evidence>
<keyword evidence="4" id="KW-1185">Reference proteome</keyword>
<comment type="caution">
    <text evidence="3">The sequence shown here is derived from an EMBL/GenBank/DDBJ whole genome shotgun (WGS) entry which is preliminary data.</text>
</comment>
<gene>
    <name evidence="3" type="ORF">JOF45_002485</name>
</gene>
<dbReference type="NCBIfam" id="NF041390">
    <property type="entry name" value="TadE_Rv3655c"/>
    <property type="match status" value="1"/>
</dbReference>
<organism evidence="3 4">
    <name type="scientific">Nesterenkonia lacusekhoensis</name>
    <dbReference type="NCBI Taxonomy" id="150832"/>
    <lineage>
        <taxon>Bacteria</taxon>
        <taxon>Bacillati</taxon>
        <taxon>Actinomycetota</taxon>
        <taxon>Actinomycetes</taxon>
        <taxon>Micrococcales</taxon>
        <taxon>Micrococcaceae</taxon>
        <taxon>Nesterenkonia</taxon>
    </lineage>
</organism>
<dbReference type="RefSeq" id="WP_210050835.1">
    <property type="nucleotide sequence ID" value="NZ_JAGINX010000001.1"/>
</dbReference>
<dbReference type="EMBL" id="JAGINX010000001">
    <property type="protein sequence ID" value="MBP2319466.1"/>
    <property type="molecule type" value="Genomic_DNA"/>
</dbReference>
<feature type="compositionally biased region" description="Gly residues" evidence="1">
    <location>
        <begin position="15"/>
        <end position="31"/>
    </location>
</feature>
<keyword evidence="2" id="KW-0472">Membrane</keyword>
<feature type="region of interest" description="Disordered" evidence="1">
    <location>
        <begin position="1"/>
        <end position="36"/>
    </location>
</feature>
<dbReference type="Proteomes" id="UP001519331">
    <property type="component" value="Unassembled WGS sequence"/>
</dbReference>
<protein>
    <recommendedName>
        <fullName evidence="5">Pilus assembly protein TadE</fullName>
    </recommendedName>
</protein>
<feature type="compositionally biased region" description="Polar residues" evidence="1">
    <location>
        <begin position="89"/>
        <end position="101"/>
    </location>
</feature>
<evidence type="ECO:0000256" key="2">
    <source>
        <dbReference type="SAM" id="Phobius"/>
    </source>
</evidence>
<sequence>MGEFDGACERSGIGTEPGAGLEPGTGPGPGTGRERGSVSTEFAVALPGVVLILGLLLSLAMHGAAQVSLEEGARAAARELARGEDPSAAEQTASRVAGQEVSTAISRDGEYSHVELTRPVRLLGLVELDMDQTAEASARTEHVPAAEDSP</sequence>
<proteinExistence type="predicted"/>
<name>A0ABS4T6I6_9MICC</name>
<dbReference type="InterPro" id="IPR049790">
    <property type="entry name" value="Rv3655c/TadE"/>
</dbReference>
<feature type="transmembrane region" description="Helical" evidence="2">
    <location>
        <begin position="42"/>
        <end position="61"/>
    </location>
</feature>